<dbReference type="InterPro" id="IPR036938">
    <property type="entry name" value="PAP2/HPO_sf"/>
</dbReference>
<comment type="caution">
    <text evidence="4">The sequence shown here is derived from an EMBL/GenBank/DDBJ whole genome shotgun (WGS) entry which is preliminary data.</text>
</comment>
<evidence type="ECO:0000313" key="5">
    <source>
        <dbReference type="Proteomes" id="UP001183607"/>
    </source>
</evidence>
<feature type="transmembrane region" description="Helical" evidence="2">
    <location>
        <begin position="149"/>
        <end position="166"/>
    </location>
</feature>
<feature type="transmembrane region" description="Helical" evidence="2">
    <location>
        <begin position="117"/>
        <end position="137"/>
    </location>
</feature>
<evidence type="ECO:0000256" key="2">
    <source>
        <dbReference type="SAM" id="Phobius"/>
    </source>
</evidence>
<feature type="transmembrane region" description="Helical" evidence="2">
    <location>
        <begin position="47"/>
        <end position="68"/>
    </location>
</feature>
<evidence type="ECO:0000259" key="3">
    <source>
        <dbReference type="SMART" id="SM00014"/>
    </source>
</evidence>
<feature type="domain" description="Phosphatidic acid phosphatase type 2/haloperoxidase" evidence="3">
    <location>
        <begin position="72"/>
        <end position="191"/>
    </location>
</feature>
<dbReference type="RefSeq" id="WP_093852775.1">
    <property type="nucleotide sequence ID" value="NZ_JAVRER010000016.1"/>
</dbReference>
<dbReference type="InterPro" id="IPR000326">
    <property type="entry name" value="PAP2/HPO"/>
</dbReference>
<feature type="transmembrane region" description="Helical" evidence="2">
    <location>
        <begin position="75"/>
        <end position="97"/>
    </location>
</feature>
<dbReference type="Pfam" id="PF01569">
    <property type="entry name" value="PAP2"/>
    <property type="match status" value="1"/>
</dbReference>
<keyword evidence="2" id="KW-0472">Membrane</keyword>
<name>A0ABD5E4R4_9ACTN</name>
<organism evidence="4 5">
    <name type="scientific">Streptomyces evansiae</name>
    <dbReference type="NCBI Taxonomy" id="3075535"/>
    <lineage>
        <taxon>Bacteria</taxon>
        <taxon>Bacillati</taxon>
        <taxon>Actinomycetota</taxon>
        <taxon>Actinomycetes</taxon>
        <taxon>Kitasatosporales</taxon>
        <taxon>Streptomycetaceae</taxon>
        <taxon>Streptomyces</taxon>
    </lineage>
</organism>
<dbReference type="EMBL" id="JAVRER010000016">
    <property type="protein sequence ID" value="MDT0416358.1"/>
    <property type="molecule type" value="Genomic_DNA"/>
</dbReference>
<feature type="transmembrane region" description="Helical" evidence="2">
    <location>
        <begin position="172"/>
        <end position="195"/>
    </location>
</feature>
<evidence type="ECO:0000313" key="4">
    <source>
        <dbReference type="EMBL" id="MDT0416358.1"/>
    </source>
</evidence>
<gene>
    <name evidence="4" type="ORF">RM574_12740</name>
</gene>
<evidence type="ECO:0000256" key="1">
    <source>
        <dbReference type="SAM" id="MobiDB-lite"/>
    </source>
</evidence>
<keyword evidence="2" id="KW-0812">Transmembrane</keyword>
<keyword evidence="2" id="KW-1133">Transmembrane helix</keyword>
<dbReference type="Proteomes" id="UP001183607">
    <property type="component" value="Unassembled WGS sequence"/>
</dbReference>
<dbReference type="SUPFAM" id="SSF48317">
    <property type="entry name" value="Acid phosphatase/Vanadium-dependent haloperoxidase"/>
    <property type="match status" value="1"/>
</dbReference>
<feature type="compositionally biased region" description="Basic and acidic residues" evidence="1">
    <location>
        <begin position="210"/>
        <end position="228"/>
    </location>
</feature>
<proteinExistence type="predicted"/>
<sequence length="228" mass="24941">MCAVLFAFLTWQLVARGPLRRLDERLGVRLHDSAGLPHPLAEFFSDLGNPSIAVPVLAVSAAAVTWWVRRGTGRVAWWPALTALCAILVVPALVLPLKEIFDRPGQPSAEGLGYYPSGHTATATVAYGVALLLLLAGPVPPRRRDVRRALTATWLLLVVCVSYGLVRQGYHWPLDIAASWCLGGAVLQVVAVILVRVRVRERPRTPAPDDVTRRQERRADEPERGDVA</sequence>
<reference evidence="5" key="1">
    <citation type="submission" date="2023-07" db="EMBL/GenBank/DDBJ databases">
        <title>30 novel species of actinomycetes from the DSMZ collection.</title>
        <authorList>
            <person name="Nouioui I."/>
        </authorList>
    </citation>
    <scope>NUCLEOTIDE SEQUENCE [LARGE SCALE GENOMIC DNA]</scope>
    <source>
        <strain evidence="5">DSM 41982</strain>
    </source>
</reference>
<protein>
    <submittedName>
        <fullName evidence="4">Phosphatase PAP2 family protein</fullName>
    </submittedName>
</protein>
<feature type="region of interest" description="Disordered" evidence="1">
    <location>
        <begin position="204"/>
        <end position="228"/>
    </location>
</feature>
<dbReference type="SMART" id="SM00014">
    <property type="entry name" value="acidPPc"/>
    <property type="match status" value="1"/>
</dbReference>
<accession>A0ABD5E4R4</accession>
<dbReference type="AlphaFoldDB" id="A0ABD5E4R4"/>
<dbReference type="Gene3D" id="1.20.144.10">
    <property type="entry name" value="Phosphatidic acid phosphatase type 2/haloperoxidase"/>
    <property type="match status" value="1"/>
</dbReference>